<dbReference type="STRING" id="180088.A0A1J8QET6"/>
<proteinExistence type="predicted"/>
<reference evidence="1 2" key="1">
    <citation type="submission" date="2016-03" db="EMBL/GenBank/DDBJ databases">
        <title>Comparative genomics of the ectomycorrhizal sister species Rhizopogon vinicolor and Rhizopogon vesiculosus (Basidiomycota: Boletales) reveals a divergence of the mating type B locus.</title>
        <authorList>
            <person name="Mujic A.B."/>
            <person name="Kuo A."/>
            <person name="Tritt A."/>
            <person name="Lipzen A."/>
            <person name="Chen C."/>
            <person name="Johnson J."/>
            <person name="Sharma A."/>
            <person name="Barry K."/>
            <person name="Grigoriev I.V."/>
            <person name="Spatafora J.W."/>
        </authorList>
    </citation>
    <scope>NUCLEOTIDE SEQUENCE [LARGE SCALE GENOMIC DNA]</scope>
    <source>
        <strain evidence="1 2">AM-OR11-056</strain>
    </source>
</reference>
<dbReference type="Proteomes" id="UP000183567">
    <property type="component" value="Unassembled WGS sequence"/>
</dbReference>
<organism evidence="1 2">
    <name type="scientific">Rhizopogon vesiculosus</name>
    <dbReference type="NCBI Taxonomy" id="180088"/>
    <lineage>
        <taxon>Eukaryota</taxon>
        <taxon>Fungi</taxon>
        <taxon>Dikarya</taxon>
        <taxon>Basidiomycota</taxon>
        <taxon>Agaricomycotina</taxon>
        <taxon>Agaricomycetes</taxon>
        <taxon>Agaricomycetidae</taxon>
        <taxon>Boletales</taxon>
        <taxon>Suillineae</taxon>
        <taxon>Rhizopogonaceae</taxon>
        <taxon>Rhizopogon</taxon>
    </lineage>
</organism>
<protein>
    <submittedName>
        <fullName evidence="1">Uncharacterized protein</fullName>
    </submittedName>
</protein>
<accession>A0A1J8QET6</accession>
<dbReference type="AlphaFoldDB" id="A0A1J8QET6"/>
<sequence>MEDIREKPPSPLVGRTRIITRALMMAAEDLFAGDSDLFDETCTRLAFQHNITISPSTSSCNLTQASFTWKVLQRLASERDEARREDFNASIRNDFVGDDSEFVVLDETM</sequence>
<dbReference type="OrthoDB" id="3255572at2759"/>
<dbReference type="EMBL" id="LVVM01005537">
    <property type="protein sequence ID" value="OJA10276.1"/>
    <property type="molecule type" value="Genomic_DNA"/>
</dbReference>
<gene>
    <name evidence="1" type="ORF">AZE42_08688</name>
</gene>
<evidence type="ECO:0000313" key="2">
    <source>
        <dbReference type="Proteomes" id="UP000183567"/>
    </source>
</evidence>
<name>A0A1J8QET6_9AGAM</name>
<evidence type="ECO:0000313" key="1">
    <source>
        <dbReference type="EMBL" id="OJA10276.1"/>
    </source>
</evidence>
<comment type="caution">
    <text evidence="1">The sequence shown here is derived from an EMBL/GenBank/DDBJ whole genome shotgun (WGS) entry which is preliminary data.</text>
</comment>
<keyword evidence="2" id="KW-1185">Reference proteome</keyword>